<dbReference type="AlphaFoldDB" id="A0A8J5FMC2"/>
<name>A0A8J5FMC2_ZINOF</name>
<accession>A0A8J5FMC2</accession>
<organism evidence="1 2">
    <name type="scientific">Zingiber officinale</name>
    <name type="common">Ginger</name>
    <name type="synonym">Amomum zingiber</name>
    <dbReference type="NCBI Taxonomy" id="94328"/>
    <lineage>
        <taxon>Eukaryota</taxon>
        <taxon>Viridiplantae</taxon>
        <taxon>Streptophyta</taxon>
        <taxon>Embryophyta</taxon>
        <taxon>Tracheophyta</taxon>
        <taxon>Spermatophyta</taxon>
        <taxon>Magnoliopsida</taxon>
        <taxon>Liliopsida</taxon>
        <taxon>Zingiberales</taxon>
        <taxon>Zingiberaceae</taxon>
        <taxon>Zingiber</taxon>
    </lineage>
</organism>
<comment type="caution">
    <text evidence="1">The sequence shown here is derived from an EMBL/GenBank/DDBJ whole genome shotgun (WGS) entry which is preliminary data.</text>
</comment>
<dbReference type="Proteomes" id="UP000734854">
    <property type="component" value="Unassembled WGS sequence"/>
</dbReference>
<evidence type="ECO:0000313" key="1">
    <source>
        <dbReference type="EMBL" id="KAG6487168.1"/>
    </source>
</evidence>
<protein>
    <submittedName>
        <fullName evidence="1">Uncharacterized protein</fullName>
    </submittedName>
</protein>
<reference evidence="1 2" key="1">
    <citation type="submission" date="2020-08" db="EMBL/GenBank/DDBJ databases">
        <title>Plant Genome Project.</title>
        <authorList>
            <person name="Zhang R.-G."/>
        </authorList>
    </citation>
    <scope>NUCLEOTIDE SEQUENCE [LARGE SCALE GENOMIC DNA]</scope>
    <source>
        <tissue evidence="1">Rhizome</tissue>
    </source>
</reference>
<dbReference type="EMBL" id="JACMSC010000015">
    <property type="protein sequence ID" value="KAG6487168.1"/>
    <property type="molecule type" value="Genomic_DNA"/>
</dbReference>
<sequence length="127" mass="14053">MRTLARIVEEKADEDTSIKERIIGADRCRVDQAYGNPKKYTRESISPCRANEVKIESSIMSKLNAGSISSDIQGGVSDFENAKDFLDSVKEQFQSSSKALATTLIIKMVTSKYNDLGGVHGHILRLE</sequence>
<proteinExistence type="predicted"/>
<gene>
    <name evidence="1" type="ORF">ZIOFF_055751</name>
</gene>
<evidence type="ECO:0000313" key="2">
    <source>
        <dbReference type="Proteomes" id="UP000734854"/>
    </source>
</evidence>
<keyword evidence="2" id="KW-1185">Reference proteome</keyword>